<reference evidence="10" key="1">
    <citation type="submission" date="2021-07" db="EMBL/GenBank/DDBJ databases">
        <authorList>
            <person name="Branca A.L. A."/>
        </authorList>
    </citation>
    <scope>NUCLEOTIDE SEQUENCE</scope>
</reference>
<dbReference type="Pfam" id="PF00324">
    <property type="entry name" value="AA_permease"/>
    <property type="match status" value="1"/>
</dbReference>
<feature type="transmembrane region" description="Helical" evidence="8">
    <location>
        <begin position="59"/>
        <end position="78"/>
    </location>
</feature>
<feature type="region of interest" description="Disordered" evidence="7">
    <location>
        <begin position="1"/>
        <end position="47"/>
    </location>
</feature>
<evidence type="ECO:0000259" key="9">
    <source>
        <dbReference type="Pfam" id="PF00324"/>
    </source>
</evidence>
<feature type="compositionally biased region" description="Basic and acidic residues" evidence="7">
    <location>
        <begin position="25"/>
        <end position="34"/>
    </location>
</feature>
<evidence type="ECO:0000256" key="4">
    <source>
        <dbReference type="ARBA" id="ARBA00022970"/>
    </source>
</evidence>
<accession>A0A9W4NXD8</accession>
<keyword evidence="6 8" id="KW-0472">Membrane</keyword>
<dbReference type="EMBL" id="CAJVPA010000240">
    <property type="protein sequence ID" value="CAG8421844.1"/>
    <property type="molecule type" value="Genomic_DNA"/>
</dbReference>
<comment type="caution">
    <text evidence="10">The sequence shown here is derived from an EMBL/GenBank/DDBJ whole genome shotgun (WGS) entry which is preliminary data.</text>
</comment>
<dbReference type="InterPro" id="IPR004840">
    <property type="entry name" value="Amino_acid_permease_CS"/>
</dbReference>
<dbReference type="GO" id="GO:0016020">
    <property type="term" value="C:membrane"/>
    <property type="evidence" value="ECO:0007669"/>
    <property type="project" value="UniProtKB-SubCell"/>
</dbReference>
<keyword evidence="4" id="KW-0029">Amino-acid transport</keyword>
<feature type="transmembrane region" description="Helical" evidence="8">
    <location>
        <begin position="415"/>
        <end position="442"/>
    </location>
</feature>
<evidence type="ECO:0000256" key="2">
    <source>
        <dbReference type="ARBA" id="ARBA00022448"/>
    </source>
</evidence>
<dbReference type="OrthoDB" id="3900342at2759"/>
<keyword evidence="2" id="KW-0813">Transport</keyword>
<evidence type="ECO:0000256" key="3">
    <source>
        <dbReference type="ARBA" id="ARBA00022692"/>
    </source>
</evidence>
<feature type="transmembrane region" description="Helical" evidence="8">
    <location>
        <begin position="192"/>
        <end position="212"/>
    </location>
</feature>
<dbReference type="GO" id="GO:0015171">
    <property type="term" value="F:amino acid transmembrane transporter activity"/>
    <property type="evidence" value="ECO:0007669"/>
    <property type="project" value="TreeGrafter"/>
</dbReference>
<protein>
    <recommendedName>
        <fullName evidence="9">Amino acid permease/ SLC12A domain-containing protein</fullName>
    </recommendedName>
</protein>
<evidence type="ECO:0000256" key="8">
    <source>
        <dbReference type="SAM" id="Phobius"/>
    </source>
</evidence>
<evidence type="ECO:0000313" key="10">
    <source>
        <dbReference type="EMBL" id="CAG8421844.1"/>
    </source>
</evidence>
<dbReference type="PANTHER" id="PTHR43341:SF4">
    <property type="entry name" value="ARGININE PERMEASE CAN1-RELATED"/>
    <property type="match status" value="1"/>
</dbReference>
<dbReference type="Proteomes" id="UP001152646">
    <property type="component" value="Unassembled WGS sequence"/>
</dbReference>
<evidence type="ECO:0000256" key="7">
    <source>
        <dbReference type="SAM" id="MobiDB-lite"/>
    </source>
</evidence>
<feature type="transmembrane region" description="Helical" evidence="8">
    <location>
        <begin position="288"/>
        <end position="307"/>
    </location>
</feature>
<feature type="transmembrane region" description="Helical" evidence="8">
    <location>
        <begin position="137"/>
        <end position="156"/>
    </location>
</feature>
<evidence type="ECO:0000256" key="5">
    <source>
        <dbReference type="ARBA" id="ARBA00022989"/>
    </source>
</evidence>
<evidence type="ECO:0000313" key="11">
    <source>
        <dbReference type="Proteomes" id="UP001152646"/>
    </source>
</evidence>
<dbReference type="InterPro" id="IPR004762">
    <property type="entry name" value="Amino_acid_permease_fungi"/>
</dbReference>
<dbReference type="FunFam" id="1.20.1740.10:FF:000006">
    <property type="entry name" value="General amino acid permease"/>
    <property type="match status" value="1"/>
</dbReference>
<gene>
    <name evidence="10" type="ORF">PSALAMII_LOCUS10292</name>
</gene>
<feature type="transmembrane region" description="Helical" evidence="8">
    <location>
        <begin position="84"/>
        <end position="100"/>
    </location>
</feature>
<feature type="transmembrane region" description="Helical" evidence="8">
    <location>
        <begin position="385"/>
        <end position="403"/>
    </location>
</feature>
<organism evidence="10 11">
    <name type="scientific">Penicillium salamii</name>
    <dbReference type="NCBI Taxonomy" id="1612424"/>
    <lineage>
        <taxon>Eukaryota</taxon>
        <taxon>Fungi</taxon>
        <taxon>Dikarya</taxon>
        <taxon>Ascomycota</taxon>
        <taxon>Pezizomycotina</taxon>
        <taxon>Eurotiomycetes</taxon>
        <taxon>Eurotiomycetidae</taxon>
        <taxon>Eurotiales</taxon>
        <taxon>Aspergillaceae</taxon>
        <taxon>Penicillium</taxon>
    </lineage>
</organism>
<name>A0A9W4NXD8_9EURO</name>
<keyword evidence="3 8" id="KW-0812">Transmembrane</keyword>
<dbReference type="PROSITE" id="PS00218">
    <property type="entry name" value="AMINO_ACID_PERMEASE_1"/>
    <property type="match status" value="1"/>
</dbReference>
<dbReference type="AlphaFoldDB" id="A0A9W4NXD8"/>
<dbReference type="PANTHER" id="PTHR43341">
    <property type="entry name" value="AMINO ACID PERMEASE"/>
    <property type="match status" value="1"/>
</dbReference>
<comment type="subcellular location">
    <subcellularLocation>
        <location evidence="1">Membrane</location>
        <topology evidence="1">Multi-pass membrane protein</topology>
    </subcellularLocation>
</comment>
<evidence type="ECO:0000256" key="1">
    <source>
        <dbReference type="ARBA" id="ARBA00004141"/>
    </source>
</evidence>
<dbReference type="NCBIfam" id="TIGR00913">
    <property type="entry name" value="2A0310"/>
    <property type="match status" value="1"/>
</dbReference>
<dbReference type="PIRSF" id="PIRSF006060">
    <property type="entry name" value="AA_transporter"/>
    <property type="match status" value="1"/>
</dbReference>
<sequence>MASHENNSVYADAKDSAAIASQPKNEFKDTKASDAEQSLAEGSETRELKRKLKSRHLQMIAIGGTIGTGLFISSGTAIAESGPAGALIAYLFVGSIVYSVMSSLGEVATFIPIPGAFTSYAARLIDPSLGFSMGWIYWFNWASTFAVELTATGTIIQYWDPSLNIAIFIGVFWVFITALNFLPVSFYGELEFWFSTIKVATVIGFMIFAICIDRGVGDQGYLGFKYWHHPGAFATYLVDTPESVGKFVGFWAVLIQAGFSYQGTELVGVAAGETENPQKTVPSAIRKTFVRILLFFVLTMFFIGLVVPYDNPRLATTTTNASSSPMVIAADLAGVKVLPSLINAVLLTVVLSAANSNVYSGSRVLTGLANEGFAPPCFGWVTKSGVPYISVGFTALFGLLGFMNVSNAAGQVFNWLVNLSSVAGFVTWACINASHIAFMRALSKRGISRDDLPYKAILQPYLAWYGLFFNVLIALTQGFTSFIPHFRVTDFFVAYICIIVFVVLYVGHKIFYRTSFVRSADADLDTGRMHFEKEVNPPKAWYWRVWGWVTTSRRAVRDAFSISRY</sequence>
<feature type="transmembrane region" description="Helical" evidence="8">
    <location>
        <begin position="462"/>
        <end position="486"/>
    </location>
</feature>
<feature type="transmembrane region" description="Helical" evidence="8">
    <location>
        <begin position="163"/>
        <end position="186"/>
    </location>
</feature>
<keyword evidence="5 8" id="KW-1133">Transmembrane helix</keyword>
<feature type="domain" description="Amino acid permease/ SLC12A" evidence="9">
    <location>
        <begin position="56"/>
        <end position="516"/>
    </location>
</feature>
<proteinExistence type="predicted"/>
<dbReference type="Gene3D" id="1.20.1740.10">
    <property type="entry name" value="Amino acid/polyamine transporter I"/>
    <property type="match status" value="1"/>
</dbReference>
<evidence type="ECO:0000256" key="6">
    <source>
        <dbReference type="ARBA" id="ARBA00023136"/>
    </source>
</evidence>
<dbReference type="InterPro" id="IPR050524">
    <property type="entry name" value="APC_YAT"/>
</dbReference>
<dbReference type="InterPro" id="IPR004841">
    <property type="entry name" value="AA-permease/SLC12A_dom"/>
</dbReference>
<feature type="transmembrane region" description="Helical" evidence="8">
    <location>
        <begin position="492"/>
        <end position="512"/>
    </location>
</feature>